<accession>A0A838CXJ0</accession>
<organism evidence="1 2">
    <name type="scientific">Halobacillus locisalis</name>
    <dbReference type="NCBI Taxonomy" id="220753"/>
    <lineage>
        <taxon>Bacteria</taxon>
        <taxon>Bacillati</taxon>
        <taxon>Bacillota</taxon>
        <taxon>Bacilli</taxon>
        <taxon>Bacillales</taxon>
        <taxon>Bacillaceae</taxon>
        <taxon>Halobacillus</taxon>
    </lineage>
</organism>
<proteinExistence type="predicted"/>
<dbReference type="Proteomes" id="UP000571017">
    <property type="component" value="Unassembled WGS sequence"/>
</dbReference>
<gene>
    <name evidence="1" type="ORF">H0266_17305</name>
</gene>
<evidence type="ECO:0000313" key="2">
    <source>
        <dbReference type="Proteomes" id="UP000571017"/>
    </source>
</evidence>
<dbReference type="EMBL" id="JACEFG010000004">
    <property type="protein sequence ID" value="MBA2176648.1"/>
    <property type="molecule type" value="Genomic_DNA"/>
</dbReference>
<evidence type="ECO:0000313" key="1">
    <source>
        <dbReference type="EMBL" id="MBA2176648.1"/>
    </source>
</evidence>
<comment type="caution">
    <text evidence="1">The sequence shown here is derived from an EMBL/GenBank/DDBJ whole genome shotgun (WGS) entry which is preliminary data.</text>
</comment>
<dbReference type="AlphaFoldDB" id="A0A838CXJ0"/>
<keyword evidence="2" id="KW-1185">Reference proteome</keyword>
<reference evidence="1 2" key="1">
    <citation type="journal article" date="2004" name="Extremophiles">
        <title>Halobacillus locisalis sp. nov., a halophilic bacterium isolated from a marine solar saltern of the Yellow Sea in Korea.</title>
        <authorList>
            <person name="Yoon J.H."/>
            <person name="Kang K.H."/>
            <person name="Oh T.K."/>
            <person name="Park Y.H."/>
        </authorList>
    </citation>
    <scope>NUCLEOTIDE SEQUENCE [LARGE SCALE GENOMIC DNA]</scope>
    <source>
        <strain evidence="1 2">KCTC 3788</strain>
    </source>
</reference>
<protein>
    <submittedName>
        <fullName evidence="1">Uncharacterized protein</fullName>
    </submittedName>
</protein>
<dbReference type="RefSeq" id="WP_181473705.1">
    <property type="nucleotide sequence ID" value="NZ_JACEFG010000004.1"/>
</dbReference>
<name>A0A838CXJ0_9BACI</name>
<sequence length="183" mass="21046">MKKYGRLIPIEELRLLENMIHKQVDLLLFPFLHFTLGSQVYENMGPVTLVMNKRVDPHYYIIMNTWGEAESFEDYGNLSISKKKYPARIECEDSSVGPVISGNHASIRLFATISSIEVYTIDHIHEDEHFLYDHALVFYFDDRDPLAIAVGPGAAVDPIEVTDHRDSIEEMIADSHLRRRLQA</sequence>